<dbReference type="NCBIfam" id="TIGR00125">
    <property type="entry name" value="cyt_tran_rel"/>
    <property type="match status" value="1"/>
</dbReference>
<evidence type="ECO:0000313" key="5">
    <source>
        <dbReference type="Proteomes" id="UP000217838"/>
    </source>
</evidence>
<dbReference type="PANTHER" id="PTHR43793">
    <property type="entry name" value="FAD SYNTHASE"/>
    <property type="match status" value="1"/>
</dbReference>
<dbReference type="PANTHER" id="PTHR43793:SF2">
    <property type="entry name" value="BIFUNCTIONAL PROTEIN HLDE"/>
    <property type="match status" value="1"/>
</dbReference>
<dbReference type="Proteomes" id="UP000217838">
    <property type="component" value="Unassembled WGS sequence"/>
</dbReference>
<name>A0A2A4YFF3_UNCAE</name>
<dbReference type="InterPro" id="IPR004821">
    <property type="entry name" value="Cyt_trans-like"/>
</dbReference>
<proteinExistence type="predicted"/>
<accession>A0A2A4YFF3</accession>
<dbReference type="InterPro" id="IPR050385">
    <property type="entry name" value="Archaeal_FAD_synthase"/>
</dbReference>
<evidence type="ECO:0000259" key="3">
    <source>
        <dbReference type="Pfam" id="PF01467"/>
    </source>
</evidence>
<dbReference type="EMBL" id="NVUU01000074">
    <property type="protein sequence ID" value="PCI93055.1"/>
    <property type="molecule type" value="Genomic_DNA"/>
</dbReference>
<evidence type="ECO:0000256" key="2">
    <source>
        <dbReference type="ARBA" id="ARBA00022695"/>
    </source>
</evidence>
<organism evidence="4 5">
    <name type="scientific">Aerophobetes bacterium</name>
    <dbReference type="NCBI Taxonomy" id="2030807"/>
    <lineage>
        <taxon>Bacteria</taxon>
        <taxon>Candidatus Aerophobota</taxon>
    </lineage>
</organism>
<comment type="caution">
    <text evidence="4">The sequence shown here is derived from an EMBL/GenBank/DDBJ whole genome shotgun (WGS) entry which is preliminary data.</text>
</comment>
<dbReference type="GO" id="GO:0016779">
    <property type="term" value="F:nucleotidyltransferase activity"/>
    <property type="evidence" value="ECO:0007669"/>
    <property type="project" value="UniProtKB-KW"/>
</dbReference>
<evidence type="ECO:0000313" key="4">
    <source>
        <dbReference type="EMBL" id="PCI93055.1"/>
    </source>
</evidence>
<evidence type="ECO:0000256" key="1">
    <source>
        <dbReference type="ARBA" id="ARBA00022679"/>
    </source>
</evidence>
<reference evidence="5" key="1">
    <citation type="submission" date="2017-08" db="EMBL/GenBank/DDBJ databases">
        <title>A dynamic microbial community with high functional redundancy inhabits the cold, oxic subseafloor aquifer.</title>
        <authorList>
            <person name="Tully B.J."/>
            <person name="Wheat C.G."/>
            <person name="Glazer B.T."/>
            <person name="Huber J.A."/>
        </authorList>
    </citation>
    <scope>NUCLEOTIDE SEQUENCE [LARGE SCALE GENOMIC DNA]</scope>
</reference>
<dbReference type="Pfam" id="PF01467">
    <property type="entry name" value="CTP_transf_like"/>
    <property type="match status" value="1"/>
</dbReference>
<feature type="domain" description="Cytidyltransferase-like" evidence="3">
    <location>
        <begin position="36"/>
        <end position="132"/>
    </location>
</feature>
<keyword evidence="2 4" id="KW-0548">Nucleotidyltransferase</keyword>
<dbReference type="AlphaFoldDB" id="A0A2A4YFF3"/>
<protein>
    <submittedName>
        <fullName evidence="4">D-glycero-beta-D-manno-heptose 1-phosphate adenylyltransferase</fullName>
    </submittedName>
</protein>
<gene>
    <name evidence="4" type="ORF">COB11_05990</name>
</gene>
<dbReference type="SUPFAM" id="SSF52374">
    <property type="entry name" value="Nucleotidylyl transferase"/>
    <property type="match status" value="1"/>
</dbReference>
<keyword evidence="1 4" id="KW-0808">Transferase</keyword>
<dbReference type="Gene3D" id="3.40.50.620">
    <property type="entry name" value="HUPs"/>
    <property type="match status" value="1"/>
</dbReference>
<dbReference type="InterPro" id="IPR014729">
    <property type="entry name" value="Rossmann-like_a/b/a_fold"/>
</dbReference>
<sequence>MSVLWKAKSKEKLIDPSDIEKKVEAIKSSGRTLATLNGSFDLLHAGHLQILFEASQQADVLLVALNSDSSIQAYKDVRRPIVPLEYRIEMMCALEFVNFVTWFDETTPLKLLEKIKPDVHINGAEYGKDCLEANVVKQGGGKLHIVDVVPGLSTTKLIEKIKKICD</sequence>